<dbReference type="PANTHER" id="PTHR43384:SF14">
    <property type="entry name" value="ESX-1 SECRETION-ASSOCIATED PROTEIN ESPI"/>
    <property type="match status" value="1"/>
</dbReference>
<feature type="region of interest" description="Disordered" evidence="1">
    <location>
        <begin position="1"/>
        <end position="46"/>
    </location>
</feature>
<name>A0ABT9RXQ5_9MICC</name>
<keyword evidence="3" id="KW-1185">Reference proteome</keyword>
<feature type="compositionally biased region" description="Low complexity" evidence="1">
    <location>
        <begin position="35"/>
        <end position="46"/>
    </location>
</feature>
<gene>
    <name evidence="2" type="ORF">J2X98_003635</name>
</gene>
<dbReference type="PANTHER" id="PTHR43384">
    <property type="entry name" value="SEPTUM SITE-DETERMINING PROTEIN MIND HOMOLOG, CHLOROPLASTIC-RELATED"/>
    <property type="match status" value="1"/>
</dbReference>
<keyword evidence="2" id="KW-0378">Hydrolase</keyword>
<protein>
    <submittedName>
        <fullName evidence="2">Peptide zinc metalloprotease protein</fullName>
    </submittedName>
</protein>
<dbReference type="GO" id="GO:0008237">
    <property type="term" value="F:metallopeptidase activity"/>
    <property type="evidence" value="ECO:0007669"/>
    <property type="project" value="UniProtKB-KW"/>
</dbReference>
<evidence type="ECO:0000313" key="3">
    <source>
        <dbReference type="Proteomes" id="UP001226577"/>
    </source>
</evidence>
<keyword evidence="2" id="KW-0482">Metalloprotease</keyword>
<comment type="caution">
    <text evidence="2">The sequence shown here is derived from an EMBL/GenBank/DDBJ whole genome shotgun (WGS) entry which is preliminary data.</text>
</comment>
<reference evidence="2 3" key="1">
    <citation type="submission" date="2023-07" db="EMBL/GenBank/DDBJ databases">
        <title>Sorghum-associated microbial communities from plants grown in Nebraska, USA.</title>
        <authorList>
            <person name="Schachtman D."/>
        </authorList>
    </citation>
    <scope>NUCLEOTIDE SEQUENCE [LARGE SCALE GENOMIC DNA]</scope>
    <source>
        <strain evidence="2 3">CC222</strain>
    </source>
</reference>
<dbReference type="SUPFAM" id="SSF52540">
    <property type="entry name" value="P-loop containing nucleoside triphosphate hydrolases"/>
    <property type="match status" value="1"/>
</dbReference>
<sequence length="397" mass="43046">MSTNWSGAERKSRAPISLLNPEPSVEDNAAEPAKETAAPAVSVAGPAPAQQAAVEAQAAPLVSGRRSASVLQKDNMNDELPPATGWQAFLRTVTFGLIKPKVGAAELARRTDLSAIQRVYSRPMRIMVAQPLGGVGKTMCSVGIGSTFGIHSGQHAIVWDNNEMMGTLGVRTNANGSTRTVWDLLNVLEKFETIEARKGDFSYYTRHQGKNQFSVLASDEDPDRMKSIGADEFNRIHTVVSRFYDTIVLDTGNNTRSENWLASIDVTDQLVIPVRLQRNAVVSALRMIEQLESMSERQGNPHYKNLVANAVVVITQGGGAKVSATDQASLRAQLESTVRSIIDIPYDAALDNGSIIDWQLVGDPARRAFERVTAEIAAGLLEVDNRNAHASINTTNR</sequence>
<dbReference type="RefSeq" id="WP_306971350.1">
    <property type="nucleotide sequence ID" value="NZ_JAUSRE010000022.1"/>
</dbReference>
<keyword evidence="2" id="KW-0645">Protease</keyword>
<dbReference type="InterPro" id="IPR027417">
    <property type="entry name" value="P-loop_NTPase"/>
</dbReference>
<accession>A0ABT9RXQ5</accession>
<dbReference type="Gene3D" id="3.40.50.300">
    <property type="entry name" value="P-loop containing nucleotide triphosphate hydrolases"/>
    <property type="match status" value="1"/>
</dbReference>
<evidence type="ECO:0000313" key="2">
    <source>
        <dbReference type="EMBL" id="MDP9890023.1"/>
    </source>
</evidence>
<evidence type="ECO:0000256" key="1">
    <source>
        <dbReference type="SAM" id="MobiDB-lite"/>
    </source>
</evidence>
<organism evidence="2 3">
    <name type="scientific">Pseudarthrobacter enclensis</name>
    <dbReference type="NCBI Taxonomy" id="993070"/>
    <lineage>
        <taxon>Bacteria</taxon>
        <taxon>Bacillati</taxon>
        <taxon>Actinomycetota</taxon>
        <taxon>Actinomycetes</taxon>
        <taxon>Micrococcales</taxon>
        <taxon>Micrococcaceae</taxon>
        <taxon>Pseudarthrobacter</taxon>
    </lineage>
</organism>
<dbReference type="Proteomes" id="UP001226577">
    <property type="component" value="Unassembled WGS sequence"/>
</dbReference>
<proteinExistence type="predicted"/>
<dbReference type="EMBL" id="JAUSRE010000022">
    <property type="protein sequence ID" value="MDP9890023.1"/>
    <property type="molecule type" value="Genomic_DNA"/>
</dbReference>
<dbReference type="InterPro" id="IPR050625">
    <property type="entry name" value="ParA/MinD_ATPase"/>
</dbReference>